<evidence type="ECO:0000259" key="4">
    <source>
        <dbReference type="Pfam" id="PF19283"/>
    </source>
</evidence>
<proteinExistence type="inferred from homology"/>
<comment type="caution">
    <text evidence="5">The sequence shown here is derived from an EMBL/GenBank/DDBJ whole genome shotgun (WGS) entry which is preliminary data.</text>
</comment>
<keyword evidence="2" id="KW-0378">Hydrolase</keyword>
<dbReference type="PANTHER" id="PTHR42776">
    <property type="entry name" value="SERINE PEPTIDASE S9 FAMILY MEMBER"/>
    <property type="match status" value="1"/>
</dbReference>
<evidence type="ECO:0000256" key="2">
    <source>
        <dbReference type="ARBA" id="ARBA00022801"/>
    </source>
</evidence>
<evidence type="ECO:0000256" key="1">
    <source>
        <dbReference type="ARBA" id="ARBA00010040"/>
    </source>
</evidence>
<feature type="region of interest" description="Disordered" evidence="3">
    <location>
        <begin position="121"/>
        <end position="144"/>
    </location>
</feature>
<organism evidence="5 6">
    <name type="scientific">Gossypium stocksii</name>
    <dbReference type="NCBI Taxonomy" id="47602"/>
    <lineage>
        <taxon>Eukaryota</taxon>
        <taxon>Viridiplantae</taxon>
        <taxon>Streptophyta</taxon>
        <taxon>Embryophyta</taxon>
        <taxon>Tracheophyta</taxon>
        <taxon>Spermatophyta</taxon>
        <taxon>Magnoliopsida</taxon>
        <taxon>eudicotyledons</taxon>
        <taxon>Gunneridae</taxon>
        <taxon>Pentapetalae</taxon>
        <taxon>rosids</taxon>
        <taxon>malvids</taxon>
        <taxon>Malvales</taxon>
        <taxon>Malvaceae</taxon>
        <taxon>Malvoideae</taxon>
        <taxon>Gossypium</taxon>
    </lineage>
</organism>
<sequence length="157" mass="17234">MKGECNGIGAWVLNSVLNGSSSRLEKEFWIPQSTHGSMYADGWFEGISWNSDESLIAYVAEEPSPRKPSFDCQGYKQSAAKDKEYMIRFLFCNAARVLMSSRSAAAVVLMSWQVVARGPAETTTKNNRRGYGPNYSGPGPGGYGEAPNYPGCRRRGC</sequence>
<reference evidence="5 6" key="1">
    <citation type="journal article" date="2021" name="Plant Biotechnol. J.">
        <title>Multi-omics assisted identification of the key and species-specific regulatory components of drought-tolerant mechanisms in Gossypium stocksii.</title>
        <authorList>
            <person name="Yu D."/>
            <person name="Ke L."/>
            <person name="Zhang D."/>
            <person name="Wu Y."/>
            <person name="Sun Y."/>
            <person name="Mei J."/>
            <person name="Sun J."/>
            <person name="Sun Y."/>
        </authorList>
    </citation>
    <scope>NUCLEOTIDE SEQUENCE [LARGE SCALE GENOMIC DNA]</scope>
    <source>
        <strain evidence="6">cv. E1</strain>
        <tissue evidence="5">Leaf</tissue>
    </source>
</reference>
<dbReference type="PANTHER" id="PTHR42776:SF4">
    <property type="entry name" value="ACYLAMINO-ACID-RELEASING ENZYME"/>
    <property type="match status" value="1"/>
</dbReference>
<feature type="domain" description="Acylamino-acid-releasing enzyme N-terminal" evidence="4">
    <location>
        <begin position="20"/>
        <end position="85"/>
    </location>
</feature>
<gene>
    <name evidence="5" type="ORF">J1N35_000625</name>
</gene>
<keyword evidence="6" id="KW-1185">Reference proteome</keyword>
<evidence type="ECO:0000313" key="6">
    <source>
        <dbReference type="Proteomes" id="UP000828251"/>
    </source>
</evidence>
<dbReference type="OrthoDB" id="416344at2759"/>
<comment type="similarity">
    <text evidence="1">Belongs to the peptidase S9C family.</text>
</comment>
<accession>A0A9D3WHF6</accession>
<evidence type="ECO:0000256" key="3">
    <source>
        <dbReference type="SAM" id="MobiDB-lite"/>
    </source>
</evidence>
<dbReference type="InterPro" id="IPR045550">
    <property type="entry name" value="AARE_N"/>
</dbReference>
<dbReference type="AlphaFoldDB" id="A0A9D3WHF6"/>
<dbReference type="GO" id="GO:0004252">
    <property type="term" value="F:serine-type endopeptidase activity"/>
    <property type="evidence" value="ECO:0007669"/>
    <property type="project" value="TreeGrafter"/>
</dbReference>
<dbReference type="EMBL" id="JAIQCV010000001">
    <property type="protein sequence ID" value="KAH1129247.1"/>
    <property type="molecule type" value="Genomic_DNA"/>
</dbReference>
<dbReference type="Pfam" id="PF19283">
    <property type="entry name" value="APEH_N"/>
    <property type="match status" value="1"/>
</dbReference>
<evidence type="ECO:0000313" key="5">
    <source>
        <dbReference type="EMBL" id="KAH1129247.1"/>
    </source>
</evidence>
<name>A0A9D3WHF6_9ROSI</name>
<dbReference type="Proteomes" id="UP000828251">
    <property type="component" value="Unassembled WGS sequence"/>
</dbReference>
<protein>
    <recommendedName>
        <fullName evidence="4">Acylamino-acid-releasing enzyme N-terminal domain-containing protein</fullName>
    </recommendedName>
</protein>